<keyword evidence="1" id="KW-1133">Transmembrane helix</keyword>
<dbReference type="OrthoDB" id="9948756at2"/>
<keyword evidence="1" id="KW-0812">Transmembrane</keyword>
<gene>
    <name evidence="2" type="ORF">DWB61_05830</name>
</gene>
<dbReference type="AlphaFoldDB" id="A0A425Y429"/>
<dbReference type="EMBL" id="QQWG01000004">
    <property type="protein sequence ID" value="RRG22957.1"/>
    <property type="molecule type" value="Genomic_DNA"/>
</dbReference>
<evidence type="ECO:0000313" key="2">
    <source>
        <dbReference type="EMBL" id="RRG22957.1"/>
    </source>
</evidence>
<feature type="transmembrane region" description="Helical" evidence="1">
    <location>
        <begin position="38"/>
        <end position="62"/>
    </location>
</feature>
<protein>
    <submittedName>
        <fullName evidence="2">Uncharacterized protein</fullName>
    </submittedName>
</protein>
<evidence type="ECO:0000256" key="1">
    <source>
        <dbReference type="SAM" id="Phobius"/>
    </source>
</evidence>
<dbReference type="RefSeq" id="WP_125029960.1">
    <property type="nucleotide sequence ID" value="NZ_JAPXVP010000004.1"/>
</dbReference>
<organism evidence="2 3">
    <name type="scientific">Ancylomarina euxinus</name>
    <dbReference type="NCBI Taxonomy" id="2283627"/>
    <lineage>
        <taxon>Bacteria</taxon>
        <taxon>Pseudomonadati</taxon>
        <taxon>Bacteroidota</taxon>
        <taxon>Bacteroidia</taxon>
        <taxon>Marinilabiliales</taxon>
        <taxon>Marinifilaceae</taxon>
        <taxon>Ancylomarina</taxon>
    </lineage>
</organism>
<proteinExistence type="predicted"/>
<name>A0A425Y429_9BACT</name>
<sequence>MKKVTNIQIITFFALLAYIIWEFYVWNWAISQEYGGAIIRVDLVIILPVLLVLIIVSLVQFFRKKTIK</sequence>
<feature type="transmembrane region" description="Helical" evidence="1">
    <location>
        <begin position="7"/>
        <end position="26"/>
    </location>
</feature>
<evidence type="ECO:0000313" key="3">
    <source>
        <dbReference type="Proteomes" id="UP000285794"/>
    </source>
</evidence>
<accession>A0A425Y429</accession>
<reference evidence="2 3" key="1">
    <citation type="submission" date="2018-07" db="EMBL/GenBank/DDBJ databases">
        <title>Draft genome sequence of Ancylomarina sp. M1P.</title>
        <authorList>
            <person name="Yadav S."/>
            <person name="Villanueva L."/>
            <person name="Damste J.S.S."/>
        </authorList>
    </citation>
    <scope>NUCLEOTIDE SEQUENCE [LARGE SCALE GENOMIC DNA]</scope>
    <source>
        <strain evidence="2 3">M1P</strain>
    </source>
</reference>
<comment type="caution">
    <text evidence="2">The sequence shown here is derived from an EMBL/GenBank/DDBJ whole genome shotgun (WGS) entry which is preliminary data.</text>
</comment>
<keyword evidence="1" id="KW-0472">Membrane</keyword>
<dbReference type="Proteomes" id="UP000285794">
    <property type="component" value="Unassembled WGS sequence"/>
</dbReference>
<keyword evidence="3" id="KW-1185">Reference proteome</keyword>